<dbReference type="InterPro" id="IPR016966">
    <property type="entry name" value="Thiamin_pyrophosphokinase_euk"/>
</dbReference>
<dbReference type="EC" id="2.7.6.2" evidence="7"/>
<gene>
    <name evidence="10" type="ORF">TRICI_001194</name>
</gene>
<dbReference type="Proteomes" id="UP000761534">
    <property type="component" value="Unassembled WGS sequence"/>
</dbReference>
<dbReference type="InterPro" id="IPR007371">
    <property type="entry name" value="TPK_catalytic"/>
</dbReference>
<dbReference type="EMBL" id="SWFS01000091">
    <property type="protein sequence ID" value="KAA8916668.1"/>
    <property type="molecule type" value="Genomic_DNA"/>
</dbReference>
<dbReference type="UniPathway" id="UPA00060">
    <property type="reaction ID" value="UER00597"/>
</dbReference>
<dbReference type="Pfam" id="PF04265">
    <property type="entry name" value="TPK_B1_binding"/>
    <property type="match status" value="1"/>
</dbReference>
<dbReference type="Gene3D" id="3.40.50.10240">
    <property type="entry name" value="Thiamin pyrophosphokinase, catalytic domain"/>
    <property type="match status" value="1"/>
</dbReference>
<dbReference type="InterPro" id="IPR006282">
    <property type="entry name" value="Thi_PPkinase"/>
</dbReference>
<comment type="similarity">
    <text evidence="2 7">Belongs to the thiamine pyrophosphokinase family.</text>
</comment>
<dbReference type="GO" id="GO:0006772">
    <property type="term" value="P:thiamine metabolic process"/>
    <property type="evidence" value="ECO:0007669"/>
    <property type="project" value="InterPro"/>
</dbReference>
<keyword evidence="11" id="KW-1185">Reference proteome</keyword>
<dbReference type="SUPFAM" id="SSF63999">
    <property type="entry name" value="Thiamin pyrophosphokinase, catalytic domain"/>
    <property type="match status" value="1"/>
</dbReference>
<comment type="caution">
    <text evidence="10">The sequence shown here is derived from an EMBL/GenBank/DDBJ whole genome shotgun (WGS) entry which is preliminary data.</text>
</comment>
<dbReference type="GO" id="GO:0004788">
    <property type="term" value="F:thiamine diphosphokinase activity"/>
    <property type="evidence" value="ECO:0007669"/>
    <property type="project" value="UniProtKB-UniRule"/>
</dbReference>
<dbReference type="CDD" id="cd07995">
    <property type="entry name" value="TPK"/>
    <property type="match status" value="1"/>
</dbReference>
<evidence type="ECO:0000256" key="8">
    <source>
        <dbReference type="SAM" id="MobiDB-lite"/>
    </source>
</evidence>
<dbReference type="InterPro" id="IPR036371">
    <property type="entry name" value="TPK_B1-bd_sf"/>
</dbReference>
<evidence type="ECO:0000313" key="11">
    <source>
        <dbReference type="Proteomes" id="UP000761534"/>
    </source>
</evidence>
<dbReference type="VEuPathDB" id="FungiDB:TRICI_001194"/>
<evidence type="ECO:0000256" key="3">
    <source>
        <dbReference type="ARBA" id="ARBA00022679"/>
    </source>
</evidence>
<dbReference type="GO" id="GO:0005524">
    <property type="term" value="F:ATP binding"/>
    <property type="evidence" value="ECO:0007669"/>
    <property type="project" value="UniProtKB-UniRule"/>
</dbReference>
<sequence length="292" mass="32603">MALAAFSHKSRTEFSDSPDPDDHPQRKKMSWEGIEVWDRMEHRGGMSVVKIRPAAFLEKEESDKTGEKALLILNQPIVNGSVFDKVWHYSTLRVCADGGANRLYDYFGDDDDMRKTYLPDCITGDLDSLNDSTRQYYDALGVPIIRNPDQYSTDFDKAVDVVVDKLGPTAPIISLGSMGGRVDQSMSSIHRLFISQEKKQPLLLLSDQNVTILLMPGISRISTPLTHLGKTCGIIPIAGTAHITTKGLEWDVENWETKFGGQLSTSNNLVKDEIEITTDVPVIFTAELRQKE</sequence>
<comment type="pathway">
    <text evidence="1 7">Cofactor biosynthesis; thiamine diphosphate biosynthesis; thiamine diphosphate from thiamine: step 1/1.</text>
</comment>
<evidence type="ECO:0000256" key="5">
    <source>
        <dbReference type="ARBA" id="ARBA00022777"/>
    </source>
</evidence>
<dbReference type="GO" id="GO:0016301">
    <property type="term" value="F:kinase activity"/>
    <property type="evidence" value="ECO:0007669"/>
    <property type="project" value="UniProtKB-UniRule"/>
</dbReference>
<reference evidence="10" key="1">
    <citation type="journal article" date="2019" name="G3 (Bethesda)">
        <title>Genome Assemblies of Two Rare Opportunistic Yeast Pathogens: Diutina rugosa (syn. Candida rugosa) and Trichomonascus ciferrii (syn. Candida ciferrii).</title>
        <authorList>
            <person name="Mixao V."/>
            <person name="Saus E."/>
            <person name="Hansen A.P."/>
            <person name="Lass-Florl C."/>
            <person name="Gabaldon T."/>
        </authorList>
    </citation>
    <scope>NUCLEOTIDE SEQUENCE</scope>
    <source>
        <strain evidence="10">CBS 4856</strain>
    </source>
</reference>
<organism evidence="10 11">
    <name type="scientific">Trichomonascus ciferrii</name>
    <dbReference type="NCBI Taxonomy" id="44093"/>
    <lineage>
        <taxon>Eukaryota</taxon>
        <taxon>Fungi</taxon>
        <taxon>Dikarya</taxon>
        <taxon>Ascomycota</taxon>
        <taxon>Saccharomycotina</taxon>
        <taxon>Dipodascomycetes</taxon>
        <taxon>Dipodascales</taxon>
        <taxon>Trichomonascaceae</taxon>
        <taxon>Trichomonascus</taxon>
        <taxon>Trichomonascus ciferrii complex</taxon>
    </lineage>
</organism>
<feature type="compositionally biased region" description="Basic and acidic residues" evidence="8">
    <location>
        <begin position="10"/>
        <end position="24"/>
    </location>
</feature>
<feature type="domain" description="Thiamin pyrophosphokinase thiamin-binding" evidence="9">
    <location>
        <begin position="217"/>
        <end position="282"/>
    </location>
</feature>
<dbReference type="SMART" id="SM00983">
    <property type="entry name" value="TPK_B1_binding"/>
    <property type="match status" value="1"/>
</dbReference>
<dbReference type="NCBIfam" id="TIGR01378">
    <property type="entry name" value="thi_PPkinase"/>
    <property type="match status" value="1"/>
</dbReference>
<name>A0A642VA05_9ASCO</name>
<dbReference type="OrthoDB" id="25149at2759"/>
<evidence type="ECO:0000256" key="7">
    <source>
        <dbReference type="PIRNR" id="PIRNR031057"/>
    </source>
</evidence>
<dbReference type="GO" id="GO:0030975">
    <property type="term" value="F:thiamine binding"/>
    <property type="evidence" value="ECO:0007669"/>
    <property type="project" value="UniProtKB-UniRule"/>
</dbReference>
<keyword evidence="6 7" id="KW-0067">ATP-binding</keyword>
<evidence type="ECO:0000256" key="2">
    <source>
        <dbReference type="ARBA" id="ARBA00006785"/>
    </source>
</evidence>
<feature type="region of interest" description="Disordered" evidence="8">
    <location>
        <begin position="1"/>
        <end position="28"/>
    </location>
</feature>
<dbReference type="PANTHER" id="PTHR13622">
    <property type="entry name" value="THIAMIN PYROPHOSPHOKINASE"/>
    <property type="match status" value="1"/>
</dbReference>
<dbReference type="PANTHER" id="PTHR13622:SF8">
    <property type="entry name" value="THIAMIN PYROPHOSPHOKINASE 1"/>
    <property type="match status" value="1"/>
</dbReference>
<evidence type="ECO:0000256" key="6">
    <source>
        <dbReference type="ARBA" id="ARBA00022840"/>
    </source>
</evidence>
<dbReference type="GO" id="GO:0009229">
    <property type="term" value="P:thiamine diphosphate biosynthetic process"/>
    <property type="evidence" value="ECO:0007669"/>
    <property type="project" value="UniProtKB-UniRule"/>
</dbReference>
<dbReference type="InterPro" id="IPR007373">
    <property type="entry name" value="Thiamin_PyroPKinase_B1-bd"/>
</dbReference>
<evidence type="ECO:0000256" key="4">
    <source>
        <dbReference type="ARBA" id="ARBA00022741"/>
    </source>
</evidence>
<comment type="catalytic activity">
    <reaction evidence="7">
        <text>thiamine + ATP = thiamine diphosphate + AMP + H(+)</text>
        <dbReference type="Rhea" id="RHEA:11576"/>
        <dbReference type="ChEBI" id="CHEBI:15378"/>
        <dbReference type="ChEBI" id="CHEBI:18385"/>
        <dbReference type="ChEBI" id="CHEBI:30616"/>
        <dbReference type="ChEBI" id="CHEBI:58937"/>
        <dbReference type="ChEBI" id="CHEBI:456215"/>
    </reaction>
</comment>
<dbReference type="InterPro" id="IPR036759">
    <property type="entry name" value="TPK_catalytic_sf"/>
</dbReference>
<keyword evidence="4 7" id="KW-0547">Nucleotide-binding</keyword>
<dbReference type="Pfam" id="PF04263">
    <property type="entry name" value="TPK_catalytic"/>
    <property type="match status" value="1"/>
</dbReference>
<protein>
    <recommendedName>
        <fullName evidence="7">Thiamine pyrophosphokinase</fullName>
        <ecNumber evidence="7">2.7.6.2</ecNumber>
    </recommendedName>
</protein>
<dbReference type="SUPFAM" id="SSF63862">
    <property type="entry name" value="Thiamin pyrophosphokinase, substrate-binding domain"/>
    <property type="match status" value="1"/>
</dbReference>
<evidence type="ECO:0000259" key="9">
    <source>
        <dbReference type="SMART" id="SM00983"/>
    </source>
</evidence>
<evidence type="ECO:0000313" key="10">
    <source>
        <dbReference type="EMBL" id="KAA8916668.1"/>
    </source>
</evidence>
<keyword evidence="5 7" id="KW-0418">Kinase</keyword>
<keyword evidence="3 7" id="KW-0808">Transferase</keyword>
<proteinExistence type="inferred from homology"/>
<dbReference type="PIRSF" id="PIRSF031057">
    <property type="entry name" value="Thiamin_pyrophosphokinase"/>
    <property type="match status" value="1"/>
</dbReference>
<accession>A0A642VA05</accession>
<dbReference type="AlphaFoldDB" id="A0A642VA05"/>
<evidence type="ECO:0000256" key="1">
    <source>
        <dbReference type="ARBA" id="ARBA00005078"/>
    </source>
</evidence>